<dbReference type="GO" id="GO:0003677">
    <property type="term" value="F:DNA binding"/>
    <property type="evidence" value="ECO:0007669"/>
    <property type="project" value="UniProtKB-KW"/>
</dbReference>
<proteinExistence type="predicted"/>
<keyword evidence="4" id="KW-1185">Reference proteome</keyword>
<evidence type="ECO:0000259" key="2">
    <source>
        <dbReference type="Pfam" id="PF03221"/>
    </source>
</evidence>
<keyword evidence="1" id="KW-0238">DNA-binding</keyword>
<dbReference type="InterPro" id="IPR006600">
    <property type="entry name" value="HTH_CenpB_DNA-bd_dom"/>
</dbReference>
<comment type="caution">
    <text evidence="3">The sequence shown here is derived from an EMBL/GenBank/DDBJ whole genome shotgun (WGS) entry which is preliminary data.</text>
</comment>
<feature type="non-terminal residue" evidence="3">
    <location>
        <position position="136"/>
    </location>
</feature>
<dbReference type="AlphaFoldDB" id="A0A9N9I7A2"/>
<feature type="domain" description="HTH CENPB-type" evidence="2">
    <location>
        <begin position="60"/>
        <end position="97"/>
    </location>
</feature>
<gene>
    <name evidence="3" type="ORF">DERYTH_LOCUS14538</name>
</gene>
<evidence type="ECO:0000313" key="4">
    <source>
        <dbReference type="Proteomes" id="UP000789405"/>
    </source>
</evidence>
<sequence length="136" mass="15947">WEKLFILSYLDNAPGATIHETANKFQIETKQIQDWRNKREQLLLAQPHVKRLNAGAKPCYPNLEEELAKWVQALHAKLNPVSHHMIQTKAATLAKSTQYISQYPDINKFNNHRRMTIAQKLPEELEAQWQEFLNFV</sequence>
<dbReference type="Pfam" id="PF03221">
    <property type="entry name" value="HTH_Tnp_Tc5"/>
    <property type="match status" value="1"/>
</dbReference>
<dbReference type="Proteomes" id="UP000789405">
    <property type="component" value="Unassembled WGS sequence"/>
</dbReference>
<dbReference type="OrthoDB" id="2435994at2759"/>
<accession>A0A9N9I7A2</accession>
<reference evidence="3" key="1">
    <citation type="submission" date="2021-06" db="EMBL/GenBank/DDBJ databases">
        <authorList>
            <person name="Kallberg Y."/>
            <person name="Tangrot J."/>
            <person name="Rosling A."/>
        </authorList>
    </citation>
    <scope>NUCLEOTIDE SEQUENCE</scope>
    <source>
        <strain evidence="3">MA453B</strain>
    </source>
</reference>
<protein>
    <submittedName>
        <fullName evidence="3">16877_t:CDS:1</fullName>
    </submittedName>
</protein>
<evidence type="ECO:0000256" key="1">
    <source>
        <dbReference type="ARBA" id="ARBA00023125"/>
    </source>
</evidence>
<name>A0A9N9I7A2_9GLOM</name>
<evidence type="ECO:0000313" key="3">
    <source>
        <dbReference type="EMBL" id="CAG8723926.1"/>
    </source>
</evidence>
<dbReference type="Gene3D" id="1.10.10.60">
    <property type="entry name" value="Homeodomain-like"/>
    <property type="match status" value="1"/>
</dbReference>
<organism evidence="3 4">
    <name type="scientific">Dentiscutata erythropus</name>
    <dbReference type="NCBI Taxonomy" id="1348616"/>
    <lineage>
        <taxon>Eukaryota</taxon>
        <taxon>Fungi</taxon>
        <taxon>Fungi incertae sedis</taxon>
        <taxon>Mucoromycota</taxon>
        <taxon>Glomeromycotina</taxon>
        <taxon>Glomeromycetes</taxon>
        <taxon>Diversisporales</taxon>
        <taxon>Gigasporaceae</taxon>
        <taxon>Dentiscutata</taxon>
    </lineage>
</organism>
<dbReference type="EMBL" id="CAJVPY010011050">
    <property type="protein sequence ID" value="CAG8723926.1"/>
    <property type="molecule type" value="Genomic_DNA"/>
</dbReference>